<dbReference type="RefSeq" id="XP_019047167.1">
    <property type="nucleotide sequence ID" value="XM_019190419.1"/>
</dbReference>
<dbReference type="AlphaFoldDB" id="A0A1B9G4Y4"/>
<feature type="region of interest" description="Disordered" evidence="1">
    <location>
        <begin position="99"/>
        <end position="118"/>
    </location>
</feature>
<reference evidence="3" key="3">
    <citation type="submission" date="2014-01" db="EMBL/GenBank/DDBJ databases">
        <title>Evolution of pathogenesis and genome organization in the Tremellales.</title>
        <authorList>
            <person name="Cuomo C."/>
            <person name="Litvintseva A."/>
            <person name="Heitman J."/>
            <person name="Chen Y."/>
            <person name="Sun S."/>
            <person name="Springer D."/>
            <person name="Dromer F."/>
            <person name="Young S."/>
            <person name="Zeng Q."/>
            <person name="Chapman S."/>
            <person name="Gujja S."/>
            <person name="Saif S."/>
            <person name="Birren B."/>
        </authorList>
    </citation>
    <scope>NUCLEOTIDE SEQUENCE</scope>
    <source>
        <strain evidence="3">CBS 10118</strain>
    </source>
</reference>
<dbReference type="InterPro" id="IPR001810">
    <property type="entry name" value="F-box_dom"/>
</dbReference>
<reference evidence="4" key="4">
    <citation type="submission" date="2024-02" db="EMBL/GenBank/DDBJ databases">
        <title>Comparative genomics of Cryptococcus and Kwoniella reveals pathogenesis evolution and contrasting modes of karyotype evolution via chromosome fusion or intercentromeric recombination.</title>
        <authorList>
            <person name="Coelho M.A."/>
            <person name="David-Palma M."/>
            <person name="Shea T."/>
            <person name="Bowers K."/>
            <person name="McGinley-Smith S."/>
            <person name="Mohammad A.W."/>
            <person name="Gnirke A."/>
            <person name="Yurkov A.M."/>
            <person name="Nowrousian M."/>
            <person name="Sun S."/>
            <person name="Cuomo C.A."/>
            <person name="Heitman J."/>
        </authorList>
    </citation>
    <scope>NUCLEOTIDE SEQUENCE</scope>
    <source>
        <strain evidence="4">CBS 10118</strain>
    </source>
</reference>
<accession>A0A1B9G4Y4</accession>
<reference evidence="4" key="2">
    <citation type="submission" date="2013-07" db="EMBL/GenBank/DDBJ databases">
        <authorList>
            <consortium name="The Broad Institute Genome Sequencing Platform"/>
            <person name="Cuomo C."/>
            <person name="Litvintseva A."/>
            <person name="Chen Y."/>
            <person name="Heitman J."/>
            <person name="Sun S."/>
            <person name="Springer D."/>
            <person name="Dromer F."/>
            <person name="Young S.K."/>
            <person name="Zeng Q."/>
            <person name="Gargeya S."/>
            <person name="Fitzgerald M."/>
            <person name="Abouelleil A."/>
            <person name="Alvarado L."/>
            <person name="Berlin A.M."/>
            <person name="Chapman S.B."/>
            <person name="Dewar J."/>
            <person name="Goldberg J."/>
            <person name="Griggs A."/>
            <person name="Gujja S."/>
            <person name="Hansen M."/>
            <person name="Howarth C."/>
            <person name="Imamovic A."/>
            <person name="Larimer J."/>
            <person name="McCowan C."/>
            <person name="Murphy C."/>
            <person name="Pearson M."/>
            <person name="Priest M."/>
            <person name="Roberts A."/>
            <person name="Saif S."/>
            <person name="Shea T."/>
            <person name="Sykes S."/>
            <person name="Wortman J."/>
            <person name="Nusbaum C."/>
            <person name="Birren B."/>
        </authorList>
    </citation>
    <scope>NUCLEOTIDE SEQUENCE</scope>
    <source>
        <strain evidence="4">CBS 10118</strain>
    </source>
</reference>
<evidence type="ECO:0000259" key="2">
    <source>
        <dbReference type="Pfam" id="PF12937"/>
    </source>
</evidence>
<dbReference type="OrthoDB" id="2565023at2759"/>
<dbReference type="EMBL" id="KI894020">
    <property type="protein sequence ID" value="OCF26097.1"/>
    <property type="molecule type" value="Genomic_DNA"/>
</dbReference>
<feature type="compositionally biased region" description="Polar residues" evidence="1">
    <location>
        <begin position="1"/>
        <end position="11"/>
    </location>
</feature>
<feature type="region of interest" description="Disordered" evidence="1">
    <location>
        <begin position="1"/>
        <end position="45"/>
    </location>
</feature>
<dbReference type="KEGG" id="kbi:30208173"/>
<dbReference type="GeneID" id="30208173"/>
<feature type="compositionally biased region" description="Polar residues" evidence="1">
    <location>
        <begin position="99"/>
        <end position="110"/>
    </location>
</feature>
<proteinExistence type="predicted"/>
<reference evidence="3" key="1">
    <citation type="submission" date="2013-07" db="EMBL/GenBank/DDBJ databases">
        <title>The Genome Sequence of Cryptococcus bestiolae CBS10118.</title>
        <authorList>
            <consortium name="The Broad Institute Genome Sequencing Platform"/>
            <person name="Cuomo C."/>
            <person name="Litvintseva A."/>
            <person name="Chen Y."/>
            <person name="Heitman J."/>
            <person name="Sun S."/>
            <person name="Springer D."/>
            <person name="Dromer F."/>
            <person name="Young S.K."/>
            <person name="Zeng Q."/>
            <person name="Gargeya S."/>
            <person name="Fitzgerald M."/>
            <person name="Abouelleil A."/>
            <person name="Alvarado L."/>
            <person name="Berlin A.M."/>
            <person name="Chapman S.B."/>
            <person name="Dewar J."/>
            <person name="Goldberg J."/>
            <person name="Griggs A."/>
            <person name="Gujja S."/>
            <person name="Hansen M."/>
            <person name="Howarth C."/>
            <person name="Imamovic A."/>
            <person name="Larimer J."/>
            <person name="McCowan C."/>
            <person name="Murphy C."/>
            <person name="Pearson M."/>
            <person name="Priest M."/>
            <person name="Roberts A."/>
            <person name="Saif S."/>
            <person name="Shea T."/>
            <person name="Sykes S."/>
            <person name="Wortman J."/>
            <person name="Nusbaum C."/>
            <person name="Birren B."/>
        </authorList>
    </citation>
    <scope>NUCLEOTIDE SEQUENCE [LARGE SCALE GENOMIC DNA]</scope>
    <source>
        <strain evidence="3">CBS 10118</strain>
    </source>
</reference>
<dbReference type="EMBL" id="CP144541">
    <property type="protein sequence ID" value="WVW78446.1"/>
    <property type="molecule type" value="Genomic_DNA"/>
</dbReference>
<dbReference type="InterPro" id="IPR036047">
    <property type="entry name" value="F-box-like_dom_sf"/>
</dbReference>
<sequence>MAKATKPNSQTRSKPSSSRSSKPKAMSKAKSISSNKADPVISTHSKATPIPNEIILHILTHLSDHQPSLLSCILVSKSFHTLASPFLWTSLKLTPFSITTRPGDSTSQPNRLEDPKKSHCGALGTGKKDLKHLLKHVQKVYLQSHTPEWCLHSHSSSLRLPNLDVLDLDIIPQPGARKVHLTDPMRGGGYNPTCRLLRDLSPSRVILRDNFNKGLDLSKGAIPTSIWKCVDELVLVSEVRDIPSLGLEPVTAPIPITLKNLERLIWIFLPSNEEKVMYRLDAPHRPDLYNAMQIINLIVQLDHLKSVKLVNPGVLGGLIEENGGATRDQLHFETCDYIRGKFGEETRKRGWMEGKIAEVRGRIEFMGLEEWGEEGGWVGRFDEGEIDGWMGGI</sequence>
<dbReference type="VEuPathDB" id="FungiDB:I302_03774"/>
<name>A0A1B9G4Y4_9TREE</name>
<evidence type="ECO:0000313" key="5">
    <source>
        <dbReference type="Proteomes" id="UP000092730"/>
    </source>
</evidence>
<dbReference type="Pfam" id="PF12937">
    <property type="entry name" value="F-box-like"/>
    <property type="match status" value="1"/>
</dbReference>
<organism evidence="3">
    <name type="scientific">Kwoniella bestiolae CBS 10118</name>
    <dbReference type="NCBI Taxonomy" id="1296100"/>
    <lineage>
        <taxon>Eukaryota</taxon>
        <taxon>Fungi</taxon>
        <taxon>Dikarya</taxon>
        <taxon>Basidiomycota</taxon>
        <taxon>Agaricomycotina</taxon>
        <taxon>Tremellomycetes</taxon>
        <taxon>Tremellales</taxon>
        <taxon>Cryptococcaceae</taxon>
        <taxon>Kwoniella</taxon>
    </lineage>
</organism>
<dbReference type="SUPFAM" id="SSF81383">
    <property type="entry name" value="F-box domain"/>
    <property type="match status" value="1"/>
</dbReference>
<dbReference type="Proteomes" id="UP000092730">
    <property type="component" value="Chromosome 1"/>
</dbReference>
<keyword evidence="5" id="KW-1185">Reference proteome</keyword>
<evidence type="ECO:0000256" key="1">
    <source>
        <dbReference type="SAM" id="MobiDB-lite"/>
    </source>
</evidence>
<dbReference type="Gene3D" id="1.20.1280.50">
    <property type="match status" value="1"/>
</dbReference>
<protein>
    <recommendedName>
        <fullName evidence="2">F-box domain-containing protein</fullName>
    </recommendedName>
</protein>
<evidence type="ECO:0000313" key="4">
    <source>
        <dbReference type="EMBL" id="WVW78446.1"/>
    </source>
</evidence>
<feature type="domain" description="F-box" evidence="2">
    <location>
        <begin position="50"/>
        <end position="92"/>
    </location>
</feature>
<gene>
    <name evidence="3" type="ORF">I302_03774</name>
    <name evidence="4" type="ORF">I302_100400</name>
</gene>
<evidence type="ECO:0000313" key="3">
    <source>
        <dbReference type="EMBL" id="OCF26097.1"/>
    </source>
</evidence>